<dbReference type="EMBL" id="VSRR010018048">
    <property type="protein sequence ID" value="MPC60934.1"/>
    <property type="molecule type" value="Genomic_DNA"/>
</dbReference>
<protein>
    <submittedName>
        <fullName evidence="1">Uncharacterized protein</fullName>
    </submittedName>
</protein>
<dbReference type="Proteomes" id="UP000324222">
    <property type="component" value="Unassembled WGS sequence"/>
</dbReference>
<gene>
    <name evidence="1" type="ORF">E2C01_054994</name>
</gene>
<organism evidence="1 2">
    <name type="scientific">Portunus trituberculatus</name>
    <name type="common">Swimming crab</name>
    <name type="synonym">Neptunus trituberculatus</name>
    <dbReference type="NCBI Taxonomy" id="210409"/>
    <lineage>
        <taxon>Eukaryota</taxon>
        <taxon>Metazoa</taxon>
        <taxon>Ecdysozoa</taxon>
        <taxon>Arthropoda</taxon>
        <taxon>Crustacea</taxon>
        <taxon>Multicrustacea</taxon>
        <taxon>Malacostraca</taxon>
        <taxon>Eumalacostraca</taxon>
        <taxon>Eucarida</taxon>
        <taxon>Decapoda</taxon>
        <taxon>Pleocyemata</taxon>
        <taxon>Brachyura</taxon>
        <taxon>Eubrachyura</taxon>
        <taxon>Portunoidea</taxon>
        <taxon>Portunidae</taxon>
        <taxon>Portuninae</taxon>
        <taxon>Portunus</taxon>
    </lineage>
</organism>
<sequence length="105" mass="10690">MGGVRRSVLCLPSPLKSVGCGTRLGRTAVLGCERGGGNLYCRRSEGNAAPNIPLASSAAATAAAPAPLVAAAFMGFVHEFLGQGCRGTVWAAEACEDGDRWRAGL</sequence>
<accession>A0A5B7GWG1</accession>
<comment type="caution">
    <text evidence="1">The sequence shown here is derived from an EMBL/GenBank/DDBJ whole genome shotgun (WGS) entry which is preliminary data.</text>
</comment>
<name>A0A5B7GWG1_PORTR</name>
<proteinExistence type="predicted"/>
<keyword evidence="2" id="KW-1185">Reference proteome</keyword>
<evidence type="ECO:0000313" key="2">
    <source>
        <dbReference type="Proteomes" id="UP000324222"/>
    </source>
</evidence>
<dbReference type="AlphaFoldDB" id="A0A5B7GWG1"/>
<reference evidence="1 2" key="1">
    <citation type="submission" date="2019-05" db="EMBL/GenBank/DDBJ databases">
        <title>Another draft genome of Portunus trituberculatus and its Hox gene families provides insights of decapod evolution.</title>
        <authorList>
            <person name="Jeong J.-H."/>
            <person name="Song I."/>
            <person name="Kim S."/>
            <person name="Choi T."/>
            <person name="Kim D."/>
            <person name="Ryu S."/>
            <person name="Kim W."/>
        </authorList>
    </citation>
    <scope>NUCLEOTIDE SEQUENCE [LARGE SCALE GENOMIC DNA]</scope>
    <source>
        <tissue evidence="1">Muscle</tissue>
    </source>
</reference>
<evidence type="ECO:0000313" key="1">
    <source>
        <dbReference type="EMBL" id="MPC60934.1"/>
    </source>
</evidence>